<evidence type="ECO:0000259" key="4">
    <source>
        <dbReference type="PROSITE" id="PS51387"/>
    </source>
</evidence>
<dbReference type="InterPro" id="IPR006093">
    <property type="entry name" value="Oxy_OxRdtase_FAD_BS"/>
</dbReference>
<reference evidence="5 6" key="1">
    <citation type="journal article" date="2019" name="Nat. Ecol. Evol.">
        <title>Megaphylogeny resolves global patterns of mushroom evolution.</title>
        <authorList>
            <person name="Varga T."/>
            <person name="Krizsan K."/>
            <person name="Foldi C."/>
            <person name="Dima B."/>
            <person name="Sanchez-Garcia M."/>
            <person name="Sanchez-Ramirez S."/>
            <person name="Szollosi G.J."/>
            <person name="Szarkandi J.G."/>
            <person name="Papp V."/>
            <person name="Albert L."/>
            <person name="Andreopoulos W."/>
            <person name="Angelini C."/>
            <person name="Antonin V."/>
            <person name="Barry K.W."/>
            <person name="Bougher N.L."/>
            <person name="Buchanan P."/>
            <person name="Buyck B."/>
            <person name="Bense V."/>
            <person name="Catcheside P."/>
            <person name="Chovatia M."/>
            <person name="Cooper J."/>
            <person name="Damon W."/>
            <person name="Desjardin D."/>
            <person name="Finy P."/>
            <person name="Geml J."/>
            <person name="Haridas S."/>
            <person name="Hughes K."/>
            <person name="Justo A."/>
            <person name="Karasinski D."/>
            <person name="Kautmanova I."/>
            <person name="Kiss B."/>
            <person name="Kocsube S."/>
            <person name="Kotiranta H."/>
            <person name="LaButti K.M."/>
            <person name="Lechner B.E."/>
            <person name="Liimatainen K."/>
            <person name="Lipzen A."/>
            <person name="Lukacs Z."/>
            <person name="Mihaltcheva S."/>
            <person name="Morgado L.N."/>
            <person name="Niskanen T."/>
            <person name="Noordeloos M.E."/>
            <person name="Ohm R.A."/>
            <person name="Ortiz-Santana B."/>
            <person name="Ovrebo C."/>
            <person name="Racz N."/>
            <person name="Riley R."/>
            <person name="Savchenko A."/>
            <person name="Shiryaev A."/>
            <person name="Soop K."/>
            <person name="Spirin V."/>
            <person name="Szebenyi C."/>
            <person name="Tomsovsky M."/>
            <person name="Tulloss R.E."/>
            <person name="Uehling J."/>
            <person name="Grigoriev I.V."/>
            <person name="Vagvolgyi C."/>
            <person name="Papp T."/>
            <person name="Martin F.M."/>
            <person name="Miettinen O."/>
            <person name="Hibbett D.S."/>
            <person name="Nagy L.G."/>
        </authorList>
    </citation>
    <scope>NUCLEOTIDE SEQUENCE [LARGE SCALE GENOMIC DNA]</scope>
    <source>
        <strain evidence="5 6">CBS 166.37</strain>
    </source>
</reference>
<feature type="non-terminal residue" evidence="5">
    <location>
        <position position="213"/>
    </location>
</feature>
<feature type="chain" id="PRO_5022797620" description="FAD-binding PCMH-type domain-containing protein" evidence="3">
    <location>
        <begin position="19"/>
        <end position="213"/>
    </location>
</feature>
<dbReference type="PANTHER" id="PTHR13878">
    <property type="entry name" value="GULONOLACTONE OXIDASE"/>
    <property type="match status" value="1"/>
</dbReference>
<dbReference type="Proteomes" id="UP000308652">
    <property type="component" value="Unassembled WGS sequence"/>
</dbReference>
<organism evidence="5 6">
    <name type="scientific">Crucibulum laeve</name>
    <dbReference type="NCBI Taxonomy" id="68775"/>
    <lineage>
        <taxon>Eukaryota</taxon>
        <taxon>Fungi</taxon>
        <taxon>Dikarya</taxon>
        <taxon>Basidiomycota</taxon>
        <taxon>Agaricomycotina</taxon>
        <taxon>Agaricomycetes</taxon>
        <taxon>Agaricomycetidae</taxon>
        <taxon>Agaricales</taxon>
        <taxon>Agaricineae</taxon>
        <taxon>Nidulariaceae</taxon>
        <taxon>Crucibulum</taxon>
    </lineage>
</organism>
<dbReference type="GO" id="GO:0071949">
    <property type="term" value="F:FAD binding"/>
    <property type="evidence" value="ECO:0007669"/>
    <property type="project" value="InterPro"/>
</dbReference>
<dbReference type="PROSITE" id="PS51387">
    <property type="entry name" value="FAD_PCMH"/>
    <property type="match status" value="1"/>
</dbReference>
<keyword evidence="3" id="KW-0732">Signal</keyword>
<dbReference type="AlphaFoldDB" id="A0A5C3M348"/>
<dbReference type="STRING" id="68775.A0A5C3M348"/>
<feature type="signal peptide" evidence="3">
    <location>
        <begin position="1"/>
        <end position="18"/>
    </location>
</feature>
<keyword evidence="6" id="KW-1185">Reference proteome</keyword>
<name>A0A5C3M348_9AGAR</name>
<dbReference type="PANTHER" id="PTHR13878:SF91">
    <property type="entry name" value="FAD BINDING DOMAIN PROTEIN (AFU_ORTHOLOGUE AFUA_6G12070)-RELATED"/>
    <property type="match status" value="1"/>
</dbReference>
<evidence type="ECO:0000256" key="3">
    <source>
        <dbReference type="SAM" id="SignalP"/>
    </source>
</evidence>
<dbReference type="InterPro" id="IPR016169">
    <property type="entry name" value="FAD-bd_PCMH_sub2"/>
</dbReference>
<protein>
    <recommendedName>
        <fullName evidence="4">FAD-binding PCMH-type domain-containing protein</fullName>
    </recommendedName>
</protein>
<dbReference type="InterPro" id="IPR006094">
    <property type="entry name" value="Oxid_FAD_bind_N"/>
</dbReference>
<dbReference type="SUPFAM" id="SSF56176">
    <property type="entry name" value="FAD-binding/transporter-associated domain-like"/>
    <property type="match status" value="1"/>
</dbReference>
<dbReference type="InterPro" id="IPR050432">
    <property type="entry name" value="FAD-linked_Oxidoreductases_BP"/>
</dbReference>
<dbReference type="PROSITE" id="PS00862">
    <property type="entry name" value="OX2_COVAL_FAD"/>
    <property type="match status" value="1"/>
</dbReference>
<keyword evidence="2" id="KW-0560">Oxidoreductase</keyword>
<dbReference type="Pfam" id="PF01565">
    <property type="entry name" value="FAD_binding_4"/>
    <property type="match status" value="1"/>
</dbReference>
<comment type="similarity">
    <text evidence="1">Belongs to the oxygen-dependent FAD-linked oxidoreductase family.</text>
</comment>
<accession>A0A5C3M348</accession>
<proteinExistence type="inferred from homology"/>
<dbReference type="InterPro" id="IPR016166">
    <property type="entry name" value="FAD-bd_PCMH"/>
</dbReference>
<evidence type="ECO:0000256" key="1">
    <source>
        <dbReference type="ARBA" id="ARBA00005466"/>
    </source>
</evidence>
<evidence type="ECO:0000256" key="2">
    <source>
        <dbReference type="ARBA" id="ARBA00023002"/>
    </source>
</evidence>
<dbReference type="InterPro" id="IPR036318">
    <property type="entry name" value="FAD-bd_PCMH-like_sf"/>
</dbReference>
<evidence type="ECO:0000313" key="5">
    <source>
        <dbReference type="EMBL" id="TFK39247.1"/>
    </source>
</evidence>
<dbReference type="Gene3D" id="3.30.465.10">
    <property type="match status" value="1"/>
</dbReference>
<dbReference type="EMBL" id="ML213600">
    <property type="protein sequence ID" value="TFK39247.1"/>
    <property type="molecule type" value="Genomic_DNA"/>
</dbReference>
<evidence type="ECO:0000313" key="6">
    <source>
        <dbReference type="Proteomes" id="UP000308652"/>
    </source>
</evidence>
<dbReference type="GO" id="GO:0016491">
    <property type="term" value="F:oxidoreductase activity"/>
    <property type="evidence" value="ECO:0007669"/>
    <property type="project" value="UniProtKB-KW"/>
</dbReference>
<dbReference type="OrthoDB" id="9983560at2759"/>
<feature type="domain" description="FAD-binding PCMH-type" evidence="4">
    <location>
        <begin position="118"/>
        <end position="213"/>
    </location>
</feature>
<sequence>MYPYSLLIFSSLALAGWAQSTNSSAVRKFCRNVPGDPGFPTQIQWASLNASVSGRLVHVVPFAQFCKTLPGGACTSQQLLSSVFRDEIPGAMYQANWEQDYDSFPPSLCEPRLRVCGQGNVPLFGVLAESTSDIQAGVKFARSHNLRLAIKASGHDYLGRSTAKDSLLISTHKLQNISFTDNFVVGGQSLGPAVTLGSGVRLQQMYAATRAEG</sequence>
<gene>
    <name evidence="5" type="ORF">BDQ12DRAFT_722630</name>
</gene>